<feature type="region of interest" description="Disordered" evidence="1">
    <location>
        <begin position="80"/>
        <end position="159"/>
    </location>
</feature>
<dbReference type="STRING" id="47427.A0A2H3DV33"/>
<dbReference type="InParanoid" id="A0A2H3DV33"/>
<dbReference type="OrthoDB" id="62853at2759"/>
<dbReference type="AlphaFoldDB" id="A0A2H3DV33"/>
<dbReference type="Proteomes" id="UP000217790">
    <property type="component" value="Unassembled WGS sequence"/>
</dbReference>
<evidence type="ECO:0000313" key="2">
    <source>
        <dbReference type="EMBL" id="PBK94678.1"/>
    </source>
</evidence>
<sequence length="159" mass="17691">MCRSDRPAGKKVNFYLVRFSPPAICESWLAPKDISKFQQHEIEAYINESFKVSGNLLTGYKVRPDPSEWEKYKAEQAEAAALEDVIDEEKPKKRKRGREGGTSARKRRVSTTGDARKKAPPKGKIAGQKENIENENDGKADEDVGTSKKGTSPPLAKKA</sequence>
<accession>A0A2H3DV33</accession>
<evidence type="ECO:0000256" key="1">
    <source>
        <dbReference type="SAM" id="MobiDB-lite"/>
    </source>
</evidence>
<protein>
    <submittedName>
        <fullName evidence="2">Uncharacterized protein</fullName>
    </submittedName>
</protein>
<reference evidence="3" key="1">
    <citation type="journal article" date="2017" name="Nat. Ecol. Evol.">
        <title>Genome expansion and lineage-specific genetic innovations in the forest pathogenic fungi Armillaria.</title>
        <authorList>
            <person name="Sipos G."/>
            <person name="Prasanna A.N."/>
            <person name="Walter M.C."/>
            <person name="O'Connor E."/>
            <person name="Balint B."/>
            <person name="Krizsan K."/>
            <person name="Kiss B."/>
            <person name="Hess J."/>
            <person name="Varga T."/>
            <person name="Slot J."/>
            <person name="Riley R."/>
            <person name="Boka B."/>
            <person name="Rigling D."/>
            <person name="Barry K."/>
            <person name="Lee J."/>
            <person name="Mihaltcheva S."/>
            <person name="LaButti K."/>
            <person name="Lipzen A."/>
            <person name="Waldron R."/>
            <person name="Moloney N.M."/>
            <person name="Sperisen C."/>
            <person name="Kredics L."/>
            <person name="Vagvoelgyi C."/>
            <person name="Patrignani A."/>
            <person name="Fitzpatrick D."/>
            <person name="Nagy I."/>
            <person name="Doyle S."/>
            <person name="Anderson J.B."/>
            <person name="Grigoriev I.V."/>
            <person name="Gueldener U."/>
            <person name="Muensterkoetter M."/>
            <person name="Nagy L.G."/>
        </authorList>
    </citation>
    <scope>NUCLEOTIDE SEQUENCE [LARGE SCALE GENOMIC DNA]</scope>
    <source>
        <strain evidence="3">Ar21-2</strain>
    </source>
</reference>
<evidence type="ECO:0000313" key="3">
    <source>
        <dbReference type="Proteomes" id="UP000217790"/>
    </source>
</evidence>
<keyword evidence="3" id="KW-1185">Reference proteome</keyword>
<organism evidence="2 3">
    <name type="scientific">Armillaria gallica</name>
    <name type="common">Bulbous honey fungus</name>
    <name type="synonym">Armillaria bulbosa</name>
    <dbReference type="NCBI Taxonomy" id="47427"/>
    <lineage>
        <taxon>Eukaryota</taxon>
        <taxon>Fungi</taxon>
        <taxon>Dikarya</taxon>
        <taxon>Basidiomycota</taxon>
        <taxon>Agaricomycotina</taxon>
        <taxon>Agaricomycetes</taxon>
        <taxon>Agaricomycetidae</taxon>
        <taxon>Agaricales</taxon>
        <taxon>Marasmiineae</taxon>
        <taxon>Physalacriaceae</taxon>
        <taxon>Armillaria</taxon>
    </lineage>
</organism>
<gene>
    <name evidence="2" type="ORF">ARMGADRAFT_926564</name>
</gene>
<feature type="compositionally biased region" description="Basic and acidic residues" evidence="1">
    <location>
        <begin position="130"/>
        <end position="146"/>
    </location>
</feature>
<dbReference type="EMBL" id="KZ293653">
    <property type="protein sequence ID" value="PBK94678.1"/>
    <property type="molecule type" value="Genomic_DNA"/>
</dbReference>
<proteinExistence type="predicted"/>
<name>A0A2H3DV33_ARMGA</name>